<dbReference type="Pfam" id="PF00106">
    <property type="entry name" value="adh_short"/>
    <property type="match status" value="1"/>
</dbReference>
<dbReference type="Gene3D" id="3.40.50.720">
    <property type="entry name" value="NAD(P)-binding Rossmann-like Domain"/>
    <property type="match status" value="1"/>
</dbReference>
<dbReference type="PRINTS" id="PR00081">
    <property type="entry name" value="GDHRDH"/>
</dbReference>
<dbReference type="InterPro" id="IPR036291">
    <property type="entry name" value="NAD(P)-bd_dom_sf"/>
</dbReference>
<evidence type="ECO:0000256" key="2">
    <source>
        <dbReference type="ARBA" id="ARBA00023002"/>
    </source>
</evidence>
<dbReference type="NCBIfam" id="NF005372">
    <property type="entry name" value="PRK06914.1"/>
    <property type="match status" value="1"/>
</dbReference>
<dbReference type="PROSITE" id="PS00061">
    <property type="entry name" value="ADH_SHORT"/>
    <property type="match status" value="1"/>
</dbReference>
<dbReference type="PANTHER" id="PTHR43976">
    <property type="entry name" value="SHORT CHAIN DEHYDROGENASE"/>
    <property type="match status" value="1"/>
</dbReference>
<dbReference type="Proteomes" id="UP001649230">
    <property type="component" value="Chromosome"/>
</dbReference>
<sequence length="281" mass="30854">MTNTQPVAVVTGASSGFGLLTSISLAGCGFRVIAAMRDTSKQAALLERAREAELSKQISVIQMDVHDHSGVEQAIRQVAKEYGRMDLLVNNAGFAAGGFVEDVPMRVWREQLETNVFGLIAVTKAVLPYMRERGSGTIINVSSISGQVALPGYAPYSTSKFAVEGFSEALRLEMKPFGVRVVLVEPGAYKTNIWEKGFRNVSVSELSPYRKMLDLVMGVSQKVAAASADPQEVAEKIAQIARTSNPSLRYPLGRGIRLHLWGKSLLPWSWYEFIIQRMMKP</sequence>
<dbReference type="CDD" id="cd05374">
    <property type="entry name" value="17beta-HSD-like_SDR_c"/>
    <property type="match status" value="1"/>
</dbReference>
<accession>A0ABY3SNC2</accession>
<dbReference type="InterPro" id="IPR051911">
    <property type="entry name" value="SDR_oxidoreductase"/>
</dbReference>
<gene>
    <name evidence="4" type="ORF">L0M14_07495</name>
</gene>
<keyword evidence="2" id="KW-0560">Oxidoreductase</keyword>
<proteinExistence type="inferred from homology"/>
<organism evidence="4 5">
    <name type="scientific">Paenibacillus hexagrammi</name>
    <dbReference type="NCBI Taxonomy" id="2908839"/>
    <lineage>
        <taxon>Bacteria</taxon>
        <taxon>Bacillati</taxon>
        <taxon>Bacillota</taxon>
        <taxon>Bacilli</taxon>
        <taxon>Bacillales</taxon>
        <taxon>Paenibacillaceae</taxon>
        <taxon>Paenibacillus</taxon>
    </lineage>
</organism>
<protein>
    <submittedName>
        <fullName evidence="4">SDR family oxidoreductase</fullName>
    </submittedName>
</protein>
<dbReference type="PANTHER" id="PTHR43976:SF16">
    <property type="entry name" value="SHORT-CHAIN DEHYDROGENASE_REDUCTASE FAMILY PROTEIN"/>
    <property type="match status" value="1"/>
</dbReference>
<dbReference type="RefSeq" id="WP_235121551.1">
    <property type="nucleotide sequence ID" value="NZ_CP090978.1"/>
</dbReference>
<comment type="similarity">
    <text evidence="1 3">Belongs to the short-chain dehydrogenases/reductases (SDR) family.</text>
</comment>
<dbReference type="PRINTS" id="PR00080">
    <property type="entry name" value="SDRFAMILY"/>
</dbReference>
<name>A0ABY3SNC2_9BACL</name>
<dbReference type="InterPro" id="IPR020904">
    <property type="entry name" value="Sc_DH/Rdtase_CS"/>
</dbReference>
<evidence type="ECO:0000256" key="3">
    <source>
        <dbReference type="RuleBase" id="RU000363"/>
    </source>
</evidence>
<dbReference type="InterPro" id="IPR002347">
    <property type="entry name" value="SDR_fam"/>
</dbReference>
<evidence type="ECO:0000313" key="4">
    <source>
        <dbReference type="EMBL" id="UJF34978.1"/>
    </source>
</evidence>
<evidence type="ECO:0000256" key="1">
    <source>
        <dbReference type="ARBA" id="ARBA00006484"/>
    </source>
</evidence>
<reference evidence="4 5" key="1">
    <citation type="journal article" date="2024" name="Int. J. Syst. Evol. Microbiol.">
        <title>Paenibacillus hexagrammi sp. nov., a novel bacterium isolated from the gut content of Hexagrammos agrammus.</title>
        <authorList>
            <person name="Jung H.K."/>
            <person name="Kim D.G."/>
            <person name="Zin H."/>
            <person name="Park J."/>
            <person name="Jung H."/>
            <person name="Kim Y.O."/>
            <person name="Kong H.J."/>
            <person name="Kim J.W."/>
            <person name="Kim Y.S."/>
        </authorList>
    </citation>
    <scope>NUCLEOTIDE SEQUENCE [LARGE SCALE GENOMIC DNA]</scope>
    <source>
        <strain evidence="4 5">YPD9-1</strain>
    </source>
</reference>
<dbReference type="EMBL" id="CP090978">
    <property type="protein sequence ID" value="UJF34978.1"/>
    <property type="molecule type" value="Genomic_DNA"/>
</dbReference>
<keyword evidence="5" id="KW-1185">Reference proteome</keyword>
<evidence type="ECO:0000313" key="5">
    <source>
        <dbReference type="Proteomes" id="UP001649230"/>
    </source>
</evidence>
<dbReference type="SUPFAM" id="SSF51735">
    <property type="entry name" value="NAD(P)-binding Rossmann-fold domains"/>
    <property type="match status" value="1"/>
</dbReference>